<feature type="compositionally biased region" description="Low complexity" evidence="5">
    <location>
        <begin position="170"/>
        <end position="186"/>
    </location>
</feature>
<keyword evidence="8" id="KW-0614">Plasmid</keyword>
<dbReference type="NCBIfam" id="TIGR01167">
    <property type="entry name" value="LPXTG_anchor"/>
    <property type="match status" value="1"/>
</dbReference>
<keyword evidence="1" id="KW-0134">Cell wall</keyword>
<feature type="compositionally biased region" description="Polar residues" evidence="5">
    <location>
        <begin position="762"/>
        <end position="809"/>
    </location>
</feature>
<dbReference type="AlphaFoldDB" id="A0AB38X9H4"/>
<keyword evidence="6" id="KW-1133">Transmembrane helix</keyword>
<evidence type="ECO:0000256" key="6">
    <source>
        <dbReference type="SAM" id="Phobius"/>
    </source>
</evidence>
<feature type="compositionally biased region" description="Low complexity" evidence="5">
    <location>
        <begin position="95"/>
        <end position="126"/>
    </location>
</feature>
<proteinExistence type="predicted"/>
<keyword evidence="3" id="KW-0732">Signal</keyword>
<organism evidence="8 9">
    <name type="scientific">Levilactobacillus brevis</name>
    <name type="common">Lactobacillus brevis</name>
    <dbReference type="NCBI Taxonomy" id="1580"/>
    <lineage>
        <taxon>Bacteria</taxon>
        <taxon>Bacillati</taxon>
        <taxon>Bacillota</taxon>
        <taxon>Bacilli</taxon>
        <taxon>Lactobacillales</taxon>
        <taxon>Lactobacillaceae</taxon>
        <taxon>Levilactobacillus</taxon>
    </lineage>
</organism>
<name>A0AB38X9H4_LEVBR</name>
<reference evidence="8" key="1">
    <citation type="submission" date="2022-11" db="EMBL/GenBank/DDBJ databases">
        <title>Whole genome sequence of Levilactobacillus brevis SMB091.</title>
        <authorList>
            <person name="Kim J.-M."/>
            <person name="Kim O.-C."/>
            <person name="Choi Y.H."/>
            <person name="Han N.S."/>
            <person name="Hurh B."/>
        </authorList>
    </citation>
    <scope>NUCLEOTIDE SEQUENCE</scope>
    <source>
        <strain evidence="8">SMB091</strain>
        <plasmid evidence="8">pBRV563</plasmid>
    </source>
</reference>
<geneLocation type="plasmid" evidence="8 9">
    <name>pBRV563</name>
</geneLocation>
<dbReference type="InterPro" id="IPR041495">
    <property type="entry name" value="Mub_B2"/>
</dbReference>
<dbReference type="RefSeq" id="WP_267668795.1">
    <property type="nucleotide sequence ID" value="NZ_CP113120.1"/>
</dbReference>
<feature type="compositionally biased region" description="Polar residues" evidence="5">
    <location>
        <begin position="720"/>
        <end position="729"/>
    </location>
</feature>
<feature type="transmembrane region" description="Helical" evidence="6">
    <location>
        <begin position="814"/>
        <end position="833"/>
    </location>
</feature>
<dbReference type="InterPro" id="IPR022263">
    <property type="entry name" value="KxYKxGKxW"/>
</dbReference>
<feature type="transmembrane region" description="Helical" evidence="6">
    <location>
        <begin position="16"/>
        <end position="34"/>
    </location>
</feature>
<dbReference type="InterPro" id="IPR019931">
    <property type="entry name" value="LPXTG_anchor"/>
</dbReference>
<evidence type="ECO:0000256" key="3">
    <source>
        <dbReference type="ARBA" id="ARBA00022729"/>
    </source>
</evidence>
<dbReference type="PROSITE" id="PS50847">
    <property type="entry name" value="GRAM_POS_ANCHORING"/>
    <property type="match status" value="1"/>
</dbReference>
<keyword evidence="6" id="KW-0472">Membrane</keyword>
<dbReference type="Gene3D" id="2.60.40.4300">
    <property type="match status" value="1"/>
</dbReference>
<keyword evidence="2" id="KW-0964">Secreted</keyword>
<dbReference type="NCBIfam" id="TIGR03715">
    <property type="entry name" value="KxYKxGKxW"/>
    <property type="match status" value="1"/>
</dbReference>
<dbReference type="Proteomes" id="UP001164768">
    <property type="component" value="Plasmid pBRV563"/>
</dbReference>
<evidence type="ECO:0000256" key="1">
    <source>
        <dbReference type="ARBA" id="ARBA00022512"/>
    </source>
</evidence>
<keyword evidence="4" id="KW-0572">Peptidoglycan-anchor</keyword>
<dbReference type="Pfam" id="PF17965">
    <property type="entry name" value="MucBP_2"/>
    <property type="match status" value="2"/>
</dbReference>
<dbReference type="InterPro" id="IPR041558">
    <property type="entry name" value="MucBP_2"/>
</dbReference>
<evidence type="ECO:0000256" key="2">
    <source>
        <dbReference type="ARBA" id="ARBA00022525"/>
    </source>
</evidence>
<evidence type="ECO:0000313" key="9">
    <source>
        <dbReference type="Proteomes" id="UP001164768"/>
    </source>
</evidence>
<evidence type="ECO:0000256" key="5">
    <source>
        <dbReference type="SAM" id="MobiDB-lite"/>
    </source>
</evidence>
<evidence type="ECO:0000259" key="7">
    <source>
        <dbReference type="PROSITE" id="PS50847"/>
    </source>
</evidence>
<feature type="compositionally biased region" description="Low complexity" evidence="5">
    <location>
        <begin position="194"/>
        <end position="215"/>
    </location>
</feature>
<feature type="region of interest" description="Disordered" evidence="5">
    <location>
        <begin position="672"/>
        <end position="809"/>
    </location>
</feature>
<feature type="region of interest" description="Disordered" evidence="5">
    <location>
        <begin position="95"/>
        <end position="236"/>
    </location>
</feature>
<gene>
    <name evidence="8" type="ORF">ORR04_12835</name>
</gene>
<protein>
    <submittedName>
        <fullName evidence="8">KxYKxGKxW signal peptide domain-containing protein</fullName>
    </submittedName>
</protein>
<dbReference type="Pfam" id="PF19258">
    <property type="entry name" value="KxYKxGKxW_sig"/>
    <property type="match status" value="1"/>
</dbReference>
<feature type="compositionally biased region" description="Low complexity" evidence="5">
    <location>
        <begin position="134"/>
        <end position="155"/>
    </location>
</feature>
<sequence>METKTHFKMYKDGKQWLVSGITAMALGLGLTGYLTTVNVHADSNTDLATNDSVSGANSTSVTTGSAVALSTATSAASKSAVSVASQTSANTAVATSTASSESQTSAVKTNASTPTSTEVSSSSASSGQQKIDNSAAASSHSDSVSVASTASSNAEADNHSDTTSEVQAVTSSTPTSTEVSSSSASSGQQKIDNSAAASSHSDSVSVASTASSNAEADNHSDTTSEVQAVTSSTSTEQTELMAAAKNLSVGRATSLDLLSDTDTTPATDITASATLQSDHDLYTEPTSDPTQTNPWTGQPTFMYLNDPNDATAILPYTDEHYIHYPTATGWTGYVYYVTDDAARGSEFGTKGFHQLHLWYAGDPSKGYAIAPFETPGNPAVDTYYHLYPDPQQATIVYLDDTTHKMLHYTNLKGGRTSSISNYDQTNILNAYANLGYEVVSNDFTKGFKYGDGTTKQQFLVHLKHKIATATVTTPGKTGQPFDPTVPNGPKWPNGFEKDSLNKVVTQTVHYVYTDGTKAADDKTDQVTFTRTGTIDEVTGDSLYQAWTATNGDTTFNKKISPVITGYTPDHQSVDEVTGLTETSANVVTTVTYAINKETAKVTYIDDANGQTLETKDLSGNFNTTDSYRTKPTIDGYLGNGYTFVSDNYPTDGVVYSQDGTVQQFYVHLIKKTAPTEPNKPSTPEKPNVPNKPSTPEKPDVPNKPSTPKKPNVPNKPATPEKQNIPNVPTTPEKVDVPSTPDQPSVSVTSIHLTPSVPVATPVQGQPGNPSQPSNATNNGVINTSTNTGSKVNNGAVNSPELPQTGENNSQSQTISFIGILLAMFGSLHGFLGIKKRRND</sequence>
<dbReference type="Pfam" id="PF17966">
    <property type="entry name" value="Muc_B2"/>
    <property type="match status" value="1"/>
</dbReference>
<feature type="compositionally biased region" description="Polar residues" evidence="5">
    <location>
        <begin position="739"/>
        <end position="752"/>
    </location>
</feature>
<evidence type="ECO:0000313" key="8">
    <source>
        <dbReference type="EMBL" id="WAD03031.1"/>
    </source>
</evidence>
<dbReference type="EMBL" id="CP113120">
    <property type="protein sequence ID" value="WAD03031.1"/>
    <property type="molecule type" value="Genomic_DNA"/>
</dbReference>
<feature type="compositionally biased region" description="Polar residues" evidence="5">
    <location>
        <begin position="223"/>
        <end position="236"/>
    </location>
</feature>
<dbReference type="Gene3D" id="3.10.20.470">
    <property type="match status" value="2"/>
</dbReference>
<keyword evidence="6" id="KW-0812">Transmembrane</keyword>
<feature type="domain" description="Gram-positive cocci surface proteins LPxTG" evidence="7">
    <location>
        <begin position="801"/>
        <end position="839"/>
    </location>
</feature>
<accession>A0AB38X9H4</accession>
<evidence type="ECO:0000256" key="4">
    <source>
        <dbReference type="ARBA" id="ARBA00023088"/>
    </source>
</evidence>